<dbReference type="SUPFAM" id="SSF53756">
    <property type="entry name" value="UDP-Glycosyltransferase/glycogen phosphorylase"/>
    <property type="match status" value="1"/>
</dbReference>
<dbReference type="Pfam" id="PF13692">
    <property type="entry name" value="Glyco_trans_1_4"/>
    <property type="match status" value="1"/>
</dbReference>
<dbReference type="GO" id="GO:0016757">
    <property type="term" value="F:glycosyltransferase activity"/>
    <property type="evidence" value="ECO:0007669"/>
    <property type="project" value="UniProtKB-ARBA"/>
</dbReference>
<evidence type="ECO:0000259" key="1">
    <source>
        <dbReference type="Pfam" id="PF13579"/>
    </source>
</evidence>
<dbReference type="OrthoDB" id="9807414at2"/>
<dbReference type="KEGG" id="mhey:H2LOC_015105"/>
<feature type="domain" description="Glycosyltransferase subfamily 4-like N-terminal" evidence="1">
    <location>
        <begin position="19"/>
        <end position="142"/>
    </location>
</feature>
<dbReference type="Gene3D" id="3.40.50.2000">
    <property type="entry name" value="Glycogen Phosphorylase B"/>
    <property type="match status" value="2"/>
</dbReference>
<dbReference type="Pfam" id="PF13579">
    <property type="entry name" value="Glyco_trans_4_4"/>
    <property type="match status" value="1"/>
</dbReference>
<dbReference type="PANTHER" id="PTHR45947:SF3">
    <property type="entry name" value="SULFOQUINOVOSYL TRANSFERASE SQD2"/>
    <property type="match status" value="1"/>
</dbReference>
<dbReference type="CDD" id="cd03801">
    <property type="entry name" value="GT4_PimA-like"/>
    <property type="match status" value="1"/>
</dbReference>
<dbReference type="Proteomes" id="UP000309061">
    <property type="component" value="Chromosome"/>
</dbReference>
<name>A0A6B8KMK6_9HYPH</name>
<accession>A0A6B8KMK6</accession>
<dbReference type="AlphaFoldDB" id="A0A6B8KMK6"/>
<proteinExistence type="predicted"/>
<gene>
    <name evidence="2" type="ORF">H2LOC_015105</name>
</gene>
<keyword evidence="3" id="KW-1185">Reference proteome</keyword>
<sequence>MDVRNLNVVILVDHGYVSGGQSKVAIESALGLAAAGATPVFFCACGPVDERLSAAGIRTVCLGQRDILENPSRAAAAMQGIWNLEAAKALSGVLRGLPRENTIIHVHGWAKALSPSIGRAIAASGLPAVYTMHEYFLFCPNGGFYDYRSDRVCHREPMSAACWATNCDSRNYPFKLWRNARLTIAELSGFPSVFRDFILISPLQEKLLPSFLPKGAAVHRVCNPVEAEPLGPKPAPATGDFLFVGRLSAEKGAALFAQAAEAAGVAAVFIGDGPAAGELRAKYPRARLLGWRSPAKVREAMRAARALVFPSLWYEGLGLTALEAKAMGTPVIVSDICAARDEIADGSEGLWFASGDAASLSQALRRMADDAQVARLAQGAYESYWRNPPTLSRHVAETLVVYEAALARKVAITADSPG</sequence>
<dbReference type="EMBL" id="CP046052">
    <property type="protein sequence ID" value="QGM48103.1"/>
    <property type="molecule type" value="Genomic_DNA"/>
</dbReference>
<organism evidence="2 3">
    <name type="scientific">Methylocystis heyeri</name>
    <dbReference type="NCBI Taxonomy" id="391905"/>
    <lineage>
        <taxon>Bacteria</taxon>
        <taxon>Pseudomonadati</taxon>
        <taxon>Pseudomonadota</taxon>
        <taxon>Alphaproteobacteria</taxon>
        <taxon>Hyphomicrobiales</taxon>
        <taxon>Methylocystaceae</taxon>
        <taxon>Methylocystis</taxon>
    </lineage>
</organism>
<keyword evidence="2" id="KW-0808">Transferase</keyword>
<reference evidence="2 3" key="1">
    <citation type="submission" date="2019-11" db="EMBL/GenBank/DDBJ databases">
        <title>The genome sequence of Methylocystis heyeri.</title>
        <authorList>
            <person name="Oshkin I.Y."/>
            <person name="Miroshnikov K."/>
            <person name="Dedysh S.N."/>
        </authorList>
    </citation>
    <scope>NUCLEOTIDE SEQUENCE [LARGE SCALE GENOMIC DNA]</scope>
    <source>
        <strain evidence="2 3">H2</strain>
    </source>
</reference>
<evidence type="ECO:0000313" key="2">
    <source>
        <dbReference type="EMBL" id="QGM48103.1"/>
    </source>
</evidence>
<protein>
    <submittedName>
        <fullName evidence="2">Glycosyltransferase</fullName>
    </submittedName>
</protein>
<dbReference type="PANTHER" id="PTHR45947">
    <property type="entry name" value="SULFOQUINOVOSYL TRANSFERASE SQD2"/>
    <property type="match status" value="1"/>
</dbReference>
<evidence type="ECO:0000313" key="3">
    <source>
        <dbReference type="Proteomes" id="UP000309061"/>
    </source>
</evidence>
<dbReference type="InterPro" id="IPR028098">
    <property type="entry name" value="Glyco_trans_4-like_N"/>
</dbReference>
<dbReference type="InterPro" id="IPR050194">
    <property type="entry name" value="Glycosyltransferase_grp1"/>
</dbReference>